<dbReference type="GO" id="GO:0012505">
    <property type="term" value="C:endomembrane system"/>
    <property type="evidence" value="ECO:0007669"/>
    <property type="project" value="TreeGrafter"/>
</dbReference>
<dbReference type="Gene3D" id="1.20.5.110">
    <property type="match status" value="1"/>
</dbReference>
<evidence type="ECO:0000256" key="1">
    <source>
        <dbReference type="ARBA" id="ARBA00009063"/>
    </source>
</evidence>
<dbReference type="SMART" id="SM00397">
    <property type="entry name" value="t_SNARE"/>
    <property type="match status" value="1"/>
</dbReference>
<reference evidence="5" key="1">
    <citation type="submission" date="2025-08" db="UniProtKB">
        <authorList>
            <consortium name="RefSeq"/>
        </authorList>
    </citation>
    <scope>IDENTIFICATION</scope>
</reference>
<dbReference type="GO" id="GO:0006906">
    <property type="term" value="P:vesicle fusion"/>
    <property type="evidence" value="ECO:0007669"/>
    <property type="project" value="TreeGrafter"/>
</dbReference>
<dbReference type="PANTHER" id="PTHR19957:SF139">
    <property type="entry name" value="SYNTAXIN-17"/>
    <property type="match status" value="1"/>
</dbReference>
<dbReference type="GeneID" id="103521454"/>
<dbReference type="RefSeq" id="XP_026687938.1">
    <property type="nucleotide sequence ID" value="XM_026832137.1"/>
</dbReference>
<protein>
    <submittedName>
        <fullName evidence="5">Syntaxin-17</fullName>
    </submittedName>
</protein>
<comment type="similarity">
    <text evidence="1">Belongs to the syntaxin family.</text>
</comment>
<dbReference type="InterPro" id="IPR059001">
    <property type="entry name" value="STX17_N"/>
</dbReference>
<dbReference type="PaxDb" id="121845-A0A3Q0JLC9"/>
<evidence type="ECO:0000313" key="4">
    <source>
        <dbReference type="Proteomes" id="UP000079169"/>
    </source>
</evidence>
<dbReference type="CTD" id="38541"/>
<dbReference type="InterPro" id="IPR010989">
    <property type="entry name" value="SNARE"/>
</dbReference>
<dbReference type="AlphaFoldDB" id="A0A3Q0JLC9"/>
<dbReference type="GO" id="GO:0031201">
    <property type="term" value="C:SNARE complex"/>
    <property type="evidence" value="ECO:0007669"/>
    <property type="project" value="TreeGrafter"/>
</dbReference>
<dbReference type="GO" id="GO:0000149">
    <property type="term" value="F:SNARE binding"/>
    <property type="evidence" value="ECO:0007669"/>
    <property type="project" value="TreeGrafter"/>
</dbReference>
<dbReference type="GO" id="GO:0048278">
    <property type="term" value="P:vesicle docking"/>
    <property type="evidence" value="ECO:0007669"/>
    <property type="project" value="TreeGrafter"/>
</dbReference>
<dbReference type="Proteomes" id="UP000079169">
    <property type="component" value="Unplaced"/>
</dbReference>
<evidence type="ECO:0000259" key="3">
    <source>
        <dbReference type="PROSITE" id="PS50192"/>
    </source>
</evidence>
<dbReference type="GO" id="GO:0006887">
    <property type="term" value="P:exocytosis"/>
    <property type="evidence" value="ECO:0007669"/>
    <property type="project" value="TreeGrafter"/>
</dbReference>
<dbReference type="InterPro" id="IPR045242">
    <property type="entry name" value="Syntaxin"/>
</dbReference>
<evidence type="ECO:0000313" key="5">
    <source>
        <dbReference type="RefSeq" id="XP_026687938.1"/>
    </source>
</evidence>
<keyword evidence="2" id="KW-0175">Coiled coil</keyword>
<sequence length="260" mass="29460">MEHNSKQSWKWIEPPLNTIKDLLLHHSSNLRKQKNAIIKEQRLNNWHAINQEQINASRTVKQLNATLKDLREIEAKVQRHDVDKFKRSIADIKKDALNVLKEYQDLENKIKLVKENETSKSDDERKRMEDEEEAMNELSRQMLEIKQDNEQIQMVAAEMERLENNIHEVNEIFTDLAQIVHAQGETVSTIEDNIETAHENVIAGESQLAKAAKYKAGMYPLIGAVAGICVGGPIGALAGFKMGSVAAVTGTIIGKNRVYL</sequence>
<name>A0A3Q0JLC9_DIACI</name>
<dbReference type="Pfam" id="PF26585">
    <property type="entry name" value="STX17_N"/>
    <property type="match status" value="1"/>
</dbReference>
<dbReference type="GO" id="GO:0005484">
    <property type="term" value="F:SNAP receptor activity"/>
    <property type="evidence" value="ECO:0007669"/>
    <property type="project" value="TreeGrafter"/>
</dbReference>
<dbReference type="STRING" id="121845.A0A3Q0JLC9"/>
<dbReference type="PROSITE" id="PS50192">
    <property type="entry name" value="T_SNARE"/>
    <property type="match status" value="1"/>
</dbReference>
<feature type="domain" description="T-SNARE coiled-coil homology" evidence="3">
    <location>
        <begin position="149"/>
        <end position="211"/>
    </location>
</feature>
<organism evidence="4 5">
    <name type="scientific">Diaphorina citri</name>
    <name type="common">Asian citrus psyllid</name>
    <dbReference type="NCBI Taxonomy" id="121845"/>
    <lineage>
        <taxon>Eukaryota</taxon>
        <taxon>Metazoa</taxon>
        <taxon>Ecdysozoa</taxon>
        <taxon>Arthropoda</taxon>
        <taxon>Hexapoda</taxon>
        <taxon>Insecta</taxon>
        <taxon>Pterygota</taxon>
        <taxon>Neoptera</taxon>
        <taxon>Paraneoptera</taxon>
        <taxon>Hemiptera</taxon>
        <taxon>Sternorrhyncha</taxon>
        <taxon>Psylloidea</taxon>
        <taxon>Psyllidae</taxon>
        <taxon>Diaphorininae</taxon>
        <taxon>Diaphorina</taxon>
    </lineage>
</organism>
<gene>
    <name evidence="5" type="primary">LOC103521454</name>
</gene>
<dbReference type="GO" id="GO:0005886">
    <property type="term" value="C:plasma membrane"/>
    <property type="evidence" value="ECO:0007669"/>
    <property type="project" value="TreeGrafter"/>
</dbReference>
<feature type="coiled-coil region" evidence="2">
    <location>
        <begin position="60"/>
        <end position="179"/>
    </location>
</feature>
<dbReference type="InterPro" id="IPR000727">
    <property type="entry name" value="T_SNARE_dom"/>
</dbReference>
<accession>A0A3Q0JLC9</accession>
<dbReference type="GO" id="GO:0006886">
    <property type="term" value="P:intracellular protein transport"/>
    <property type="evidence" value="ECO:0007669"/>
    <property type="project" value="TreeGrafter"/>
</dbReference>
<dbReference type="SUPFAM" id="SSF47661">
    <property type="entry name" value="t-snare proteins"/>
    <property type="match status" value="1"/>
</dbReference>
<keyword evidence="4" id="KW-1185">Reference proteome</keyword>
<dbReference type="KEGG" id="dci:103521454"/>
<evidence type="ECO:0000256" key="2">
    <source>
        <dbReference type="SAM" id="Coils"/>
    </source>
</evidence>
<dbReference type="PANTHER" id="PTHR19957">
    <property type="entry name" value="SYNTAXIN"/>
    <property type="match status" value="1"/>
</dbReference>
<proteinExistence type="inferred from homology"/>